<accession>A0A4R7Z7D8</accession>
<protein>
    <submittedName>
        <fullName evidence="1">Uncharacterized protein</fullName>
    </submittedName>
</protein>
<gene>
    <name evidence="1" type="ORF">C8C77_10762</name>
</gene>
<reference evidence="1 2" key="1">
    <citation type="submission" date="2019-03" db="EMBL/GenBank/DDBJ databases">
        <title>Subsurface microbial communities from deep shales in Ohio and West Virginia, USA.</title>
        <authorList>
            <person name="Wrighton K."/>
        </authorList>
    </citation>
    <scope>NUCLEOTIDE SEQUENCE [LARGE SCALE GENOMIC DNA]</scope>
    <source>
        <strain evidence="1 2">MSL9.2</strain>
    </source>
</reference>
<dbReference type="AlphaFoldDB" id="A0A4R7Z7D8"/>
<dbReference type="EMBL" id="SODA01000007">
    <property type="protein sequence ID" value="TDW05451.1"/>
    <property type="molecule type" value="Genomic_DNA"/>
</dbReference>
<evidence type="ECO:0000313" key="1">
    <source>
        <dbReference type="EMBL" id="TDW05451.1"/>
    </source>
</evidence>
<evidence type="ECO:0000313" key="2">
    <source>
        <dbReference type="Proteomes" id="UP000294697"/>
    </source>
</evidence>
<proteinExistence type="predicted"/>
<dbReference type="Proteomes" id="UP000294697">
    <property type="component" value="Unassembled WGS sequence"/>
</dbReference>
<name>A0A4R7Z7D8_9FIRM</name>
<comment type="caution">
    <text evidence="1">The sequence shown here is derived from an EMBL/GenBank/DDBJ whole genome shotgun (WGS) entry which is preliminary data.</text>
</comment>
<organism evidence="1 2">
    <name type="scientific">Halanaerobium saccharolyticum</name>
    <dbReference type="NCBI Taxonomy" id="43595"/>
    <lineage>
        <taxon>Bacteria</taxon>
        <taxon>Bacillati</taxon>
        <taxon>Bacillota</taxon>
        <taxon>Clostridia</taxon>
        <taxon>Halanaerobiales</taxon>
        <taxon>Halanaerobiaceae</taxon>
        <taxon>Halanaerobium</taxon>
    </lineage>
</organism>
<dbReference type="RefSeq" id="WP_111570798.1">
    <property type="nucleotide sequence ID" value="NZ_QLME01000001.1"/>
</dbReference>
<sequence>MGVNVEIYLMKLNDFLSDSRIIENENLEIEQRLNTNGELIALSFKEKSRIKFINGFELIINNEFGHIDNEIYEVQEYNYHYNAPNDFFRFESKPEPHISRSFIKIKKQKLKQELSMKILEKN</sequence>